<protein>
    <submittedName>
        <fullName evidence="1">Transcriptional regulator</fullName>
    </submittedName>
</protein>
<sequence length="79" mass="8917">MGNKLLLRPVPVCNNVRELRLATGMSQASAAERFDMSLRVWQMKEAAKNASPLSQGEYELLLLLAGEHPHYQLQTHTKK</sequence>
<dbReference type="Gene3D" id="1.10.260.40">
    <property type="entry name" value="lambda repressor-like DNA-binding domains"/>
    <property type="match status" value="1"/>
</dbReference>
<reference evidence="2" key="1">
    <citation type="submission" date="2023-07" db="EMBL/GenBank/DDBJ databases">
        <title>Structural and functional analysis of rice phyllospheric bacteria for their antimicrobial properties and defense elicitation against blast disease.</title>
        <authorList>
            <person name="Sahu K.P."/>
            <person name="Asharani P."/>
            <person name="Kumar M."/>
            <person name="Reddy B."/>
            <person name="Kumar A."/>
        </authorList>
    </citation>
    <scope>NUCLEOTIDE SEQUENCE [LARGE SCALE GENOMIC DNA]</scope>
    <source>
        <strain evidence="2">OsEp_Plm_30P10</strain>
    </source>
</reference>
<dbReference type="EMBL" id="JAOBTT010000002">
    <property type="protein sequence ID" value="MDZ7280213.1"/>
    <property type="molecule type" value="Genomic_DNA"/>
</dbReference>
<dbReference type="Proteomes" id="UP001288620">
    <property type="component" value="Unassembled WGS sequence"/>
</dbReference>
<accession>A0ABU5LJV8</accession>
<evidence type="ECO:0000313" key="1">
    <source>
        <dbReference type="EMBL" id="MDZ7280213.1"/>
    </source>
</evidence>
<dbReference type="SUPFAM" id="SSF47413">
    <property type="entry name" value="lambda repressor-like DNA-binding domains"/>
    <property type="match status" value="1"/>
</dbReference>
<keyword evidence="2" id="KW-1185">Reference proteome</keyword>
<dbReference type="RefSeq" id="WP_322544103.1">
    <property type="nucleotide sequence ID" value="NZ_JAOBTT010000002.1"/>
</dbReference>
<dbReference type="InterPro" id="IPR010982">
    <property type="entry name" value="Lambda_DNA-bd_dom_sf"/>
</dbReference>
<evidence type="ECO:0000313" key="2">
    <source>
        <dbReference type="Proteomes" id="UP001288620"/>
    </source>
</evidence>
<gene>
    <name evidence="1" type="ORF">N4G40_18325</name>
</gene>
<name>A0ABU5LJV8_9GAMM</name>
<proteinExistence type="predicted"/>
<comment type="caution">
    <text evidence="1">The sequence shown here is derived from an EMBL/GenBank/DDBJ whole genome shotgun (WGS) entry which is preliminary data.</text>
</comment>
<organism evidence="1 2">
    <name type="scientific">Pantoea eucrina</name>
    <dbReference type="NCBI Taxonomy" id="472693"/>
    <lineage>
        <taxon>Bacteria</taxon>
        <taxon>Pseudomonadati</taxon>
        <taxon>Pseudomonadota</taxon>
        <taxon>Gammaproteobacteria</taxon>
        <taxon>Enterobacterales</taxon>
        <taxon>Erwiniaceae</taxon>
        <taxon>Pantoea</taxon>
    </lineage>
</organism>